<organism evidence="2 3">
    <name type="scientific">Cloeon dipterum</name>
    <dbReference type="NCBI Taxonomy" id="197152"/>
    <lineage>
        <taxon>Eukaryota</taxon>
        <taxon>Metazoa</taxon>
        <taxon>Ecdysozoa</taxon>
        <taxon>Arthropoda</taxon>
        <taxon>Hexapoda</taxon>
        <taxon>Insecta</taxon>
        <taxon>Pterygota</taxon>
        <taxon>Palaeoptera</taxon>
        <taxon>Ephemeroptera</taxon>
        <taxon>Pisciforma</taxon>
        <taxon>Baetidae</taxon>
        <taxon>Cloeon</taxon>
    </lineage>
</organism>
<dbReference type="EMBL" id="CADEPI010000151">
    <property type="protein sequence ID" value="CAB3377782.1"/>
    <property type="molecule type" value="Genomic_DNA"/>
</dbReference>
<feature type="compositionally biased region" description="Polar residues" evidence="1">
    <location>
        <begin position="52"/>
        <end position="68"/>
    </location>
</feature>
<name>A0A8S1D4I5_9INSE</name>
<evidence type="ECO:0008006" key="4">
    <source>
        <dbReference type="Google" id="ProtNLM"/>
    </source>
</evidence>
<evidence type="ECO:0000256" key="1">
    <source>
        <dbReference type="SAM" id="MobiDB-lite"/>
    </source>
</evidence>
<proteinExistence type="predicted"/>
<comment type="caution">
    <text evidence="2">The sequence shown here is derived from an EMBL/GenBank/DDBJ whole genome shotgun (WGS) entry which is preliminary data.</text>
</comment>
<feature type="region of interest" description="Disordered" evidence="1">
    <location>
        <begin position="48"/>
        <end position="81"/>
    </location>
</feature>
<dbReference type="AlphaFoldDB" id="A0A8S1D4I5"/>
<keyword evidence="3" id="KW-1185">Reference proteome</keyword>
<evidence type="ECO:0000313" key="2">
    <source>
        <dbReference type="EMBL" id="CAB3377782.1"/>
    </source>
</evidence>
<dbReference type="Proteomes" id="UP000494165">
    <property type="component" value="Unassembled WGS sequence"/>
</dbReference>
<sequence>MRRSQRIRDKLYLSAEGGVRNIEHGLPLPDLEPTETEINSIEATECKRLEQNESSAGTDAAPASQQEILLSADGPSGGADEDEWLSRAVSENVVPDVCKMEQFWTKYLSREGDPDVEKQLEMDEQEIERASAKDILITFQRDVVDKTLLGKRTKQLC</sequence>
<protein>
    <recommendedName>
        <fullName evidence="4">BSD domain-containing protein</fullName>
    </recommendedName>
</protein>
<accession>A0A8S1D4I5</accession>
<gene>
    <name evidence="2" type="ORF">CLODIP_2_CD00176</name>
</gene>
<evidence type="ECO:0000313" key="3">
    <source>
        <dbReference type="Proteomes" id="UP000494165"/>
    </source>
</evidence>
<reference evidence="2 3" key="1">
    <citation type="submission" date="2020-04" db="EMBL/GenBank/DDBJ databases">
        <authorList>
            <person name="Alioto T."/>
            <person name="Alioto T."/>
            <person name="Gomez Garrido J."/>
        </authorList>
    </citation>
    <scope>NUCLEOTIDE SEQUENCE [LARGE SCALE GENOMIC DNA]</scope>
</reference>